<feature type="region of interest" description="Disordered" evidence="1">
    <location>
        <begin position="59"/>
        <end position="101"/>
    </location>
</feature>
<evidence type="ECO:0000313" key="3">
    <source>
        <dbReference type="Proteomes" id="UP000499080"/>
    </source>
</evidence>
<feature type="compositionally biased region" description="Low complexity" evidence="1">
    <location>
        <begin position="66"/>
        <end position="84"/>
    </location>
</feature>
<dbReference type="EMBL" id="BGPR01006968">
    <property type="protein sequence ID" value="GBN23231.1"/>
    <property type="molecule type" value="Genomic_DNA"/>
</dbReference>
<name>A0A4Y2M840_ARAVE</name>
<proteinExistence type="predicted"/>
<reference evidence="2 3" key="1">
    <citation type="journal article" date="2019" name="Sci. Rep.">
        <title>Orb-weaving spider Araneus ventricosus genome elucidates the spidroin gene catalogue.</title>
        <authorList>
            <person name="Kono N."/>
            <person name="Nakamura H."/>
            <person name="Ohtoshi R."/>
            <person name="Moran D.A.P."/>
            <person name="Shinohara A."/>
            <person name="Yoshida Y."/>
            <person name="Fujiwara M."/>
            <person name="Mori M."/>
            <person name="Tomita M."/>
            <person name="Arakawa K."/>
        </authorList>
    </citation>
    <scope>NUCLEOTIDE SEQUENCE [LARGE SCALE GENOMIC DNA]</scope>
</reference>
<feature type="region of interest" description="Disordered" evidence="1">
    <location>
        <begin position="1"/>
        <end position="36"/>
    </location>
</feature>
<feature type="compositionally biased region" description="Basic and acidic residues" evidence="1">
    <location>
        <begin position="92"/>
        <end position="101"/>
    </location>
</feature>
<organism evidence="2 3">
    <name type="scientific">Araneus ventricosus</name>
    <name type="common">Orbweaver spider</name>
    <name type="synonym">Epeira ventricosa</name>
    <dbReference type="NCBI Taxonomy" id="182803"/>
    <lineage>
        <taxon>Eukaryota</taxon>
        <taxon>Metazoa</taxon>
        <taxon>Ecdysozoa</taxon>
        <taxon>Arthropoda</taxon>
        <taxon>Chelicerata</taxon>
        <taxon>Arachnida</taxon>
        <taxon>Araneae</taxon>
        <taxon>Araneomorphae</taxon>
        <taxon>Entelegynae</taxon>
        <taxon>Araneoidea</taxon>
        <taxon>Araneidae</taxon>
        <taxon>Araneus</taxon>
    </lineage>
</organism>
<evidence type="ECO:0000313" key="2">
    <source>
        <dbReference type="EMBL" id="GBN23231.1"/>
    </source>
</evidence>
<protein>
    <submittedName>
        <fullName evidence="2">Uncharacterized protein</fullName>
    </submittedName>
</protein>
<gene>
    <name evidence="2" type="ORF">AVEN_97255_1</name>
</gene>
<comment type="caution">
    <text evidence="2">The sequence shown here is derived from an EMBL/GenBank/DDBJ whole genome shotgun (WGS) entry which is preliminary data.</text>
</comment>
<sequence length="101" mass="10810">MAHFLTPLSGVKSSKRGSRWSSGKVSTSEPNGFQARNPIPLKILLNDVSRVSGLLHANGNSERRVAAQVSSSSSDRGSKLRGSSQNSPHIASKRDINITKI</sequence>
<evidence type="ECO:0000256" key="1">
    <source>
        <dbReference type="SAM" id="MobiDB-lite"/>
    </source>
</evidence>
<dbReference type="Proteomes" id="UP000499080">
    <property type="component" value="Unassembled WGS sequence"/>
</dbReference>
<keyword evidence="3" id="KW-1185">Reference proteome</keyword>
<dbReference type="AlphaFoldDB" id="A0A4Y2M840"/>
<accession>A0A4Y2M840</accession>